<organism evidence="2 3">
    <name type="scientific">Methanocaldococcus vulcanius (strain ATCC 700851 / DSM 12094 / M7)</name>
    <name type="common">Methanococcus vulcanius</name>
    <dbReference type="NCBI Taxonomy" id="579137"/>
    <lineage>
        <taxon>Archaea</taxon>
        <taxon>Methanobacteriati</taxon>
        <taxon>Methanobacteriota</taxon>
        <taxon>Methanomada group</taxon>
        <taxon>Methanococci</taxon>
        <taxon>Methanococcales</taxon>
        <taxon>Methanocaldococcaceae</taxon>
        <taxon>Methanocaldococcus</taxon>
    </lineage>
</organism>
<sequence>MNKLPIILTLIIFSLGFIVGFISINNLSKINDKDLSNFKPKIQFNFPIILTNNLKVIFLMLAGAITFGLVRQRGSHVRLKKETEFRIYNIAIPYH</sequence>
<keyword evidence="3" id="KW-1185">Reference proteome</keyword>
<evidence type="ECO:0000313" key="3">
    <source>
        <dbReference type="Proteomes" id="UP000002063"/>
    </source>
</evidence>
<dbReference type="Proteomes" id="UP000002063">
    <property type="component" value="Chromosome"/>
</dbReference>
<dbReference type="HOGENOM" id="CLU_2366271_0_0_2"/>
<evidence type="ECO:0000313" key="2">
    <source>
        <dbReference type="EMBL" id="ACX72193.1"/>
    </source>
</evidence>
<gene>
    <name evidence="2" type="ordered locus">Metvu_0326</name>
</gene>
<keyword evidence="1" id="KW-0812">Transmembrane</keyword>
<dbReference type="EMBL" id="CP001787">
    <property type="protein sequence ID" value="ACX72193.1"/>
    <property type="molecule type" value="Genomic_DNA"/>
</dbReference>
<evidence type="ECO:0000256" key="1">
    <source>
        <dbReference type="SAM" id="Phobius"/>
    </source>
</evidence>
<dbReference type="AlphaFoldDB" id="C9RF41"/>
<name>C9RF41_METVM</name>
<dbReference type="STRING" id="579137.Metvu_0326"/>
<feature type="transmembrane region" description="Helical" evidence="1">
    <location>
        <begin position="7"/>
        <end position="24"/>
    </location>
</feature>
<accession>C9RF41</accession>
<feature type="transmembrane region" description="Helical" evidence="1">
    <location>
        <begin position="44"/>
        <end position="70"/>
    </location>
</feature>
<reference evidence="2" key="1">
    <citation type="submission" date="2009-10" db="EMBL/GenBank/DDBJ databases">
        <title>Complete sequence of chromosome of Methanocaldococcus vulcanius M7.</title>
        <authorList>
            <consortium name="US DOE Joint Genome Institute"/>
            <person name="Lucas S."/>
            <person name="Copeland A."/>
            <person name="Lapidus A."/>
            <person name="Glavina del Rio T."/>
            <person name="Dalin E."/>
            <person name="Tice H."/>
            <person name="Bruce D."/>
            <person name="Goodwin L."/>
            <person name="Pitluck S."/>
            <person name="Lcollab F.I."/>
            <person name="Brettin T."/>
            <person name="Detter J.C."/>
            <person name="Han C."/>
            <person name="Tapia R."/>
            <person name="Kuske C.R."/>
            <person name="Schmutz J."/>
            <person name="Larimer F."/>
            <person name="Land M."/>
            <person name="Hauser L."/>
            <person name="Kyrpides N."/>
            <person name="Ovchinikova G."/>
            <person name="Sieprawska-Lupa M."/>
            <person name="Whitman W.B."/>
            <person name="Woyke T."/>
        </authorList>
    </citation>
    <scope>NUCLEOTIDE SEQUENCE [LARGE SCALE GENOMIC DNA]</scope>
    <source>
        <strain evidence="2">M7</strain>
    </source>
</reference>
<keyword evidence="1" id="KW-1133">Transmembrane helix</keyword>
<keyword evidence="1" id="KW-0472">Membrane</keyword>
<proteinExistence type="predicted"/>
<dbReference type="KEGG" id="mvu:Metvu_0326"/>
<protein>
    <submittedName>
        <fullName evidence="2">Uncharacterized protein</fullName>
    </submittedName>
</protein>
<dbReference type="eggNOG" id="arCOG01996">
    <property type="taxonomic scope" value="Archaea"/>
</dbReference>